<comment type="caution">
    <text evidence="2">The sequence shown here is derived from an EMBL/GenBank/DDBJ whole genome shotgun (WGS) entry which is preliminary data.</text>
</comment>
<evidence type="ECO:0000313" key="3">
    <source>
        <dbReference type="Proteomes" id="UP000315522"/>
    </source>
</evidence>
<organism evidence="2 3">
    <name type="scientific">Lachnellula willkommii</name>
    <dbReference type="NCBI Taxonomy" id="215461"/>
    <lineage>
        <taxon>Eukaryota</taxon>
        <taxon>Fungi</taxon>
        <taxon>Dikarya</taxon>
        <taxon>Ascomycota</taxon>
        <taxon>Pezizomycotina</taxon>
        <taxon>Leotiomycetes</taxon>
        <taxon>Helotiales</taxon>
        <taxon>Lachnaceae</taxon>
        <taxon>Lachnellula</taxon>
    </lineage>
</organism>
<reference evidence="2 3" key="1">
    <citation type="submission" date="2018-05" db="EMBL/GenBank/DDBJ databases">
        <title>Genome sequencing and assembly of the regulated plant pathogen Lachnellula willkommii and related sister species for the development of diagnostic species identification markers.</title>
        <authorList>
            <person name="Giroux E."/>
            <person name="Bilodeau G."/>
        </authorList>
    </citation>
    <scope>NUCLEOTIDE SEQUENCE [LARGE SCALE GENOMIC DNA]</scope>
    <source>
        <strain evidence="2 3">CBS 172.35</strain>
    </source>
</reference>
<sequence>MVCTSSACGAQGQGKAPNTVARNGTPPTNYLAVKSIPMTGVRCPTCAANGQESWVIPGRACGYCGTGC</sequence>
<protein>
    <submittedName>
        <fullName evidence="2">Uncharacterized protein</fullName>
    </submittedName>
</protein>
<dbReference type="AlphaFoldDB" id="A0A559MAS5"/>
<name>A0A559MAS5_9HELO</name>
<evidence type="ECO:0000313" key="2">
    <source>
        <dbReference type="EMBL" id="TVY90065.1"/>
    </source>
</evidence>
<accession>A0A559MAS5</accession>
<keyword evidence="3" id="KW-1185">Reference proteome</keyword>
<proteinExistence type="predicted"/>
<dbReference type="EMBL" id="QGML01000994">
    <property type="protein sequence ID" value="TVY90065.1"/>
    <property type="molecule type" value="Genomic_DNA"/>
</dbReference>
<dbReference type="Proteomes" id="UP000315522">
    <property type="component" value="Unassembled WGS sequence"/>
</dbReference>
<feature type="region of interest" description="Disordered" evidence="1">
    <location>
        <begin position="1"/>
        <end position="23"/>
    </location>
</feature>
<gene>
    <name evidence="2" type="ORF">LAWI1_G002436</name>
</gene>
<evidence type="ECO:0000256" key="1">
    <source>
        <dbReference type="SAM" id="MobiDB-lite"/>
    </source>
</evidence>